<dbReference type="EMBL" id="MOBU01000001">
    <property type="protein sequence ID" value="RON72523.1"/>
    <property type="molecule type" value="Genomic_DNA"/>
</dbReference>
<dbReference type="AlphaFoldDB" id="A0A423LW48"/>
<evidence type="ECO:0000259" key="2">
    <source>
        <dbReference type="Pfam" id="PF14028"/>
    </source>
</evidence>
<evidence type="ECO:0000313" key="4">
    <source>
        <dbReference type="Proteomes" id="UP000285757"/>
    </source>
</evidence>
<organism evidence="3 4">
    <name type="scientific">Pseudomonas fluorescens</name>
    <dbReference type="NCBI Taxonomy" id="294"/>
    <lineage>
        <taxon>Bacteria</taxon>
        <taxon>Pseudomonadati</taxon>
        <taxon>Pseudomonadota</taxon>
        <taxon>Gammaproteobacteria</taxon>
        <taxon>Pseudomonadales</taxon>
        <taxon>Pseudomonadaceae</taxon>
        <taxon>Pseudomonas</taxon>
    </lineage>
</organism>
<dbReference type="NCBIfam" id="TIGR03891">
    <property type="entry name" value="thiopep_ocin"/>
    <property type="match status" value="1"/>
</dbReference>
<comment type="caution">
    <text evidence="3">The sequence shown here is derived from an EMBL/GenBank/DDBJ whole genome shotgun (WGS) entry which is preliminary data.</text>
</comment>
<name>A0A423LW48_PSEFL</name>
<dbReference type="InterPro" id="IPR023809">
    <property type="entry name" value="Thiopep_bacteriocin_synth_dom"/>
</dbReference>
<evidence type="ECO:0000259" key="1">
    <source>
        <dbReference type="Pfam" id="PF04738"/>
    </source>
</evidence>
<feature type="domain" description="Thiopeptide-type bacteriocin biosynthesis" evidence="2">
    <location>
        <begin position="623"/>
        <end position="890"/>
    </location>
</feature>
<evidence type="ECO:0008006" key="5">
    <source>
        <dbReference type="Google" id="ProtNLM"/>
    </source>
</evidence>
<dbReference type="Pfam" id="PF04738">
    <property type="entry name" value="Lant_dehydr_N"/>
    <property type="match status" value="1"/>
</dbReference>
<proteinExistence type="predicted"/>
<dbReference type="InterPro" id="IPR006827">
    <property type="entry name" value="Lant_deHydtase_N"/>
</dbReference>
<feature type="domain" description="Lantibiotic dehydratase N-terminal" evidence="1">
    <location>
        <begin position="95"/>
        <end position="532"/>
    </location>
</feature>
<sequence length="907" mass="101991">MYYPAPSTTEAQYNQPGFIPDDTVVRGIRARLDRDFKSHDFRRAAEELLDCKPAYAQQIFEEFIGAGIVVPKIEVLGRNSIVSQILSDATCTQDVDLLSLTNKIEHLAGKLESASQPVEQQVFDIYQGIQQALIGTVEQSLLANPLQVDLITRSPAIVPASSQASGWVSDIMKIAKLSHSSNEVLRNFIDRFIEKYGDTEVPLLLALNKDLGIGYGYTCYGKDDLLQDAAFIYEAEIPSAEIVLDAINQHIVQAQLRGAGCPNELLLPEHLFDVSEAGAFSQGDTLAAIGSMLPDKTAGDGKFWLRQIKGPSAITWLGRFCEADEKIAEIARLLADDEQRGLERQGIVVDVIYAATGRDANITEHSSIRQYELECFLRSGLPQAQAISLEDIVISVKQGRVVLRSVKLDKIILPRMSSAHNTRRLHHCAAYQFLGDVFTQAGSYTIPDFTSSLRVLKKLPRICFGSLLLQPASWLIDEYDRSEIKRDSQAACIESAVANLRRRHDLPVYVSVGEADQLLELDLKDALHAKILYEFIVSEKIDVVRESLAVKKLSAESSGCNHEIFLPFKTVSAPEHSQGYSFSRLPKTVGVELLRTLDKRPAPAFETSPRCSVEERSAHTDQWVYFSIGCGRGLMNLVLTRFIFPFLVSADLKGIVKKWFYIRYDDPEPHIRLRLKGDRASIRHVLSAEFSKMSDFFAGQLLIAEKSYEPEFERYGGWRGLQFAEELFSLDSVCAASFLSGELELTSDMALTEYCLSSMDSMLSALGLRVEEKYVMMNNVCGKYYSEFRVVGHKKTSLDKNYRRIFPRSAVLMKISESGCSSVLHDFLNIRNSKISRLLEPQDAEQKIGWQHFDLLECIPAYFHMCMNRMFSDNRRLKEMMIADLLRRAYESHLVKKYTKTSKGSVS</sequence>
<reference evidence="3 4" key="1">
    <citation type="submission" date="2016-10" db="EMBL/GenBank/DDBJ databases">
        <title>Comparative genome analysis of multiple Pseudomonas spp. focuses on biocontrol and plant growth promoting traits.</title>
        <authorList>
            <person name="Tao X.-Y."/>
            <person name="Taylor C.G."/>
        </authorList>
    </citation>
    <scope>NUCLEOTIDE SEQUENCE [LARGE SCALE GENOMIC DNA]</scope>
    <source>
        <strain evidence="3 4">24D3</strain>
    </source>
</reference>
<dbReference type="Proteomes" id="UP000285757">
    <property type="component" value="Unassembled WGS sequence"/>
</dbReference>
<evidence type="ECO:0000313" key="3">
    <source>
        <dbReference type="EMBL" id="RON72523.1"/>
    </source>
</evidence>
<protein>
    <recommendedName>
        <fullName evidence="5">Nisin biosynthesis protein NisB</fullName>
    </recommendedName>
</protein>
<gene>
    <name evidence="3" type="ORF">BK671_01320</name>
</gene>
<accession>A0A423LW48</accession>
<dbReference type="Pfam" id="PF14028">
    <property type="entry name" value="Lant_dehydr_C"/>
    <property type="match status" value="1"/>
</dbReference>